<evidence type="ECO:0000256" key="5">
    <source>
        <dbReference type="ARBA" id="ARBA00022679"/>
    </source>
</evidence>
<comment type="function">
    <text evidence="1">Sucrose-cleaving enzyme that provides UDP-glucose and fructose for various metabolic pathways.</text>
</comment>
<evidence type="ECO:0000313" key="10">
    <source>
        <dbReference type="Proteomes" id="UP000236291"/>
    </source>
</evidence>
<dbReference type="InterPro" id="IPR012820">
    <property type="entry name" value="Sucrose_synthase_pln/cyn"/>
</dbReference>
<keyword evidence="5" id="KW-0808">Transferase</keyword>
<dbReference type="GO" id="GO:0016157">
    <property type="term" value="F:sucrose synthase activity"/>
    <property type="evidence" value="ECO:0007669"/>
    <property type="project" value="UniProtKB-EC"/>
</dbReference>
<comment type="caution">
    <text evidence="9">The sequence shown here is derived from an EMBL/GenBank/DDBJ whole genome shotgun (WGS) entry which is preliminary data.</text>
</comment>
<accession>A0A2K3M2G7</accession>
<evidence type="ECO:0000313" key="9">
    <source>
        <dbReference type="EMBL" id="PNX84987.1"/>
    </source>
</evidence>
<keyword evidence="4" id="KW-0328">Glycosyltransferase</keyword>
<dbReference type="ExpressionAtlas" id="A0A2K3M2G7">
    <property type="expression patterns" value="baseline"/>
</dbReference>
<evidence type="ECO:0000256" key="6">
    <source>
        <dbReference type="ARBA" id="ARBA00049030"/>
    </source>
</evidence>
<dbReference type="STRING" id="57577.A0A2K3M2G7"/>
<evidence type="ECO:0000256" key="4">
    <source>
        <dbReference type="ARBA" id="ARBA00022676"/>
    </source>
</evidence>
<organism evidence="9 10">
    <name type="scientific">Trifolium pratense</name>
    <name type="common">Red clover</name>
    <dbReference type="NCBI Taxonomy" id="57577"/>
    <lineage>
        <taxon>Eukaryota</taxon>
        <taxon>Viridiplantae</taxon>
        <taxon>Streptophyta</taxon>
        <taxon>Embryophyta</taxon>
        <taxon>Tracheophyta</taxon>
        <taxon>Spermatophyta</taxon>
        <taxon>Magnoliopsida</taxon>
        <taxon>eudicotyledons</taxon>
        <taxon>Gunneridae</taxon>
        <taxon>Pentapetalae</taxon>
        <taxon>rosids</taxon>
        <taxon>fabids</taxon>
        <taxon>Fabales</taxon>
        <taxon>Fabaceae</taxon>
        <taxon>Papilionoideae</taxon>
        <taxon>50 kb inversion clade</taxon>
        <taxon>NPAAA clade</taxon>
        <taxon>Hologalegina</taxon>
        <taxon>IRL clade</taxon>
        <taxon>Trifolieae</taxon>
        <taxon>Trifolium</taxon>
    </lineage>
</organism>
<evidence type="ECO:0000256" key="3">
    <source>
        <dbReference type="ARBA" id="ARBA00012540"/>
    </source>
</evidence>
<feature type="domain" description="Sucrose synthase first GT-B" evidence="7">
    <location>
        <begin position="74"/>
        <end position="115"/>
    </location>
</feature>
<dbReference type="GO" id="GO:0005985">
    <property type="term" value="P:sucrose metabolic process"/>
    <property type="evidence" value="ECO:0007669"/>
    <property type="project" value="InterPro"/>
</dbReference>
<reference evidence="9 10" key="1">
    <citation type="journal article" date="2014" name="Am. J. Bot.">
        <title>Genome assembly and annotation for red clover (Trifolium pratense; Fabaceae).</title>
        <authorList>
            <person name="Istvanek J."/>
            <person name="Jaros M."/>
            <person name="Krenek A."/>
            <person name="Repkova J."/>
        </authorList>
    </citation>
    <scope>NUCLEOTIDE SEQUENCE [LARGE SCALE GENOMIC DNA]</scope>
    <source>
        <strain evidence="10">cv. Tatra</strain>
        <tissue evidence="9">Young leaves</tissue>
    </source>
</reference>
<proteinExistence type="inferred from homology"/>
<comment type="catalytic activity">
    <reaction evidence="6">
        <text>an NDP-alpha-D-glucose + D-fructose = a ribonucleoside 5'-diphosphate + sucrose + H(+)</text>
        <dbReference type="Rhea" id="RHEA:16241"/>
        <dbReference type="ChEBI" id="CHEBI:15378"/>
        <dbReference type="ChEBI" id="CHEBI:17992"/>
        <dbReference type="ChEBI" id="CHEBI:37721"/>
        <dbReference type="ChEBI" id="CHEBI:57930"/>
        <dbReference type="ChEBI" id="CHEBI:76533"/>
        <dbReference type="EC" id="2.4.1.13"/>
    </reaction>
</comment>
<dbReference type="Pfam" id="PF00862">
    <property type="entry name" value="GT-B_Sucrose_synth"/>
    <property type="match status" value="1"/>
</dbReference>
<dbReference type="Gene3D" id="3.40.50.2000">
    <property type="entry name" value="Glycogen Phosphorylase B"/>
    <property type="match status" value="1"/>
</dbReference>
<evidence type="ECO:0000256" key="1">
    <source>
        <dbReference type="ARBA" id="ARBA00002595"/>
    </source>
</evidence>
<evidence type="ECO:0000259" key="7">
    <source>
        <dbReference type="Pfam" id="PF00862"/>
    </source>
</evidence>
<dbReference type="Pfam" id="PF24862">
    <property type="entry name" value="SUS_EPBD"/>
    <property type="match status" value="1"/>
</dbReference>
<dbReference type="AlphaFoldDB" id="A0A2K3M2G7"/>
<reference evidence="9 10" key="2">
    <citation type="journal article" date="2017" name="Front. Plant Sci.">
        <title>Gene Classification and Mining of Molecular Markers Useful in Red Clover (Trifolium pratense) Breeding.</title>
        <authorList>
            <person name="Istvanek J."/>
            <person name="Dluhosova J."/>
            <person name="Dluhos P."/>
            <person name="Patkova L."/>
            <person name="Nedelnik J."/>
            <person name="Repkova J."/>
        </authorList>
    </citation>
    <scope>NUCLEOTIDE SEQUENCE [LARGE SCALE GENOMIC DNA]</scope>
    <source>
        <strain evidence="10">cv. Tatra</strain>
        <tissue evidence="9">Young leaves</tissue>
    </source>
</reference>
<feature type="domain" description="Sucrose synthase EPBD" evidence="8">
    <location>
        <begin position="1"/>
        <end position="51"/>
    </location>
</feature>
<dbReference type="InterPro" id="IPR000368">
    <property type="entry name" value="Sucrose_synth_GT-B1"/>
</dbReference>
<dbReference type="Gene3D" id="1.20.120.1230">
    <property type="match status" value="1"/>
</dbReference>
<protein>
    <recommendedName>
        <fullName evidence="3">sucrose synthase</fullName>
        <ecNumber evidence="3">2.4.1.13</ecNumber>
    </recommendedName>
</protein>
<dbReference type="EC" id="2.4.1.13" evidence="3"/>
<comment type="similarity">
    <text evidence="2">Belongs to the glycosyltransferase 1 family. Plant sucrose synthase subfamily.</text>
</comment>
<dbReference type="Proteomes" id="UP000236291">
    <property type="component" value="Unassembled WGS sequence"/>
</dbReference>
<dbReference type="PANTHER" id="PTHR45839:SF10">
    <property type="entry name" value="SUCROSE SYNTHASE"/>
    <property type="match status" value="1"/>
</dbReference>
<dbReference type="InterPro" id="IPR056736">
    <property type="entry name" value="SUS_EPBD"/>
</dbReference>
<evidence type="ECO:0000256" key="2">
    <source>
        <dbReference type="ARBA" id="ARBA00005894"/>
    </source>
</evidence>
<dbReference type="EMBL" id="ASHM01047700">
    <property type="protein sequence ID" value="PNX84987.1"/>
    <property type="molecule type" value="Genomic_DNA"/>
</dbReference>
<dbReference type="PANTHER" id="PTHR45839">
    <property type="match status" value="1"/>
</dbReference>
<sequence>MMLNDTLSSVAKLQMALTVADAFLSALPLDTPYHDFEPGFKLWGFERGWGDTAGRVKDTMRTLSEVLQAPDSINIEKFFSKVPTIFNVVIFSIHGYFGQADVLGLPDTGGQVTFLNSSSMFGLAFGGGKISSGHVELILTCLDVLE</sequence>
<name>A0A2K3M2G7_TRIPR</name>
<gene>
    <name evidence="9" type="ORF">L195_g041052</name>
</gene>
<evidence type="ECO:0000259" key="8">
    <source>
        <dbReference type="Pfam" id="PF24862"/>
    </source>
</evidence>